<evidence type="ECO:0000313" key="4">
    <source>
        <dbReference type="EMBL" id="GMG23103.1"/>
    </source>
</evidence>
<feature type="domain" description="HMG box" evidence="3">
    <location>
        <begin position="141"/>
        <end position="195"/>
    </location>
</feature>
<dbReference type="PROSITE" id="PS50118">
    <property type="entry name" value="HMG_BOX_2"/>
    <property type="match status" value="2"/>
</dbReference>
<evidence type="ECO:0000313" key="5">
    <source>
        <dbReference type="Proteomes" id="UP001165063"/>
    </source>
</evidence>
<gene>
    <name evidence="4" type="ORF">Amon01_000274100</name>
</gene>
<accession>A0A9W6YW09</accession>
<dbReference type="OrthoDB" id="3990501at2759"/>
<keyword evidence="5" id="KW-1185">Reference proteome</keyword>
<protein>
    <submittedName>
        <fullName evidence="4">Unnamed protein product</fullName>
    </submittedName>
</protein>
<comment type="caution">
    <text evidence="4">The sequence shown here is derived from an EMBL/GenBank/DDBJ whole genome shotgun (WGS) entry which is preliminary data.</text>
</comment>
<evidence type="ECO:0000256" key="2">
    <source>
        <dbReference type="PROSITE-ProRule" id="PRU00267"/>
    </source>
</evidence>
<keyword evidence="1 2" id="KW-0238">DNA-binding</keyword>
<dbReference type="SMART" id="SM00398">
    <property type="entry name" value="HMG"/>
    <property type="match status" value="2"/>
</dbReference>
<feature type="DNA-binding region" description="HMG box" evidence="2">
    <location>
        <begin position="70"/>
        <end position="137"/>
    </location>
</feature>
<dbReference type="Gene3D" id="1.10.30.10">
    <property type="entry name" value="High mobility group box domain"/>
    <property type="match status" value="2"/>
</dbReference>
<feature type="DNA-binding region" description="HMG box" evidence="2">
    <location>
        <begin position="141"/>
        <end position="195"/>
    </location>
</feature>
<dbReference type="CDD" id="cd00084">
    <property type="entry name" value="HMG-box_SF"/>
    <property type="match status" value="1"/>
</dbReference>
<dbReference type="GO" id="GO:0006357">
    <property type="term" value="P:regulation of transcription by RNA polymerase II"/>
    <property type="evidence" value="ECO:0007669"/>
    <property type="project" value="TreeGrafter"/>
</dbReference>
<dbReference type="GO" id="GO:0005634">
    <property type="term" value="C:nucleus"/>
    <property type="evidence" value="ECO:0007669"/>
    <property type="project" value="UniProtKB-UniRule"/>
</dbReference>
<dbReference type="InterPro" id="IPR009071">
    <property type="entry name" value="HMG_box_dom"/>
</dbReference>
<dbReference type="EMBL" id="BSXU01001041">
    <property type="protein sequence ID" value="GMG23103.1"/>
    <property type="molecule type" value="Genomic_DNA"/>
</dbReference>
<organism evidence="4 5">
    <name type="scientific">Ambrosiozyma monospora</name>
    <name type="common">Yeast</name>
    <name type="synonym">Endomycopsis monosporus</name>
    <dbReference type="NCBI Taxonomy" id="43982"/>
    <lineage>
        <taxon>Eukaryota</taxon>
        <taxon>Fungi</taxon>
        <taxon>Dikarya</taxon>
        <taxon>Ascomycota</taxon>
        <taxon>Saccharomycotina</taxon>
        <taxon>Pichiomycetes</taxon>
        <taxon>Pichiales</taxon>
        <taxon>Pichiaceae</taxon>
        <taxon>Ambrosiozyma</taxon>
    </lineage>
</organism>
<feature type="domain" description="HMG box" evidence="3">
    <location>
        <begin position="70"/>
        <end position="137"/>
    </location>
</feature>
<dbReference type="GO" id="GO:0003677">
    <property type="term" value="F:DNA binding"/>
    <property type="evidence" value="ECO:0007669"/>
    <property type="project" value="UniProtKB-UniRule"/>
</dbReference>
<dbReference type="Proteomes" id="UP001165063">
    <property type="component" value="Unassembled WGS sequence"/>
</dbReference>
<reference evidence="4" key="1">
    <citation type="submission" date="2023-04" db="EMBL/GenBank/DDBJ databases">
        <title>Ambrosiozyma monospora NBRC 1965.</title>
        <authorList>
            <person name="Ichikawa N."/>
            <person name="Sato H."/>
            <person name="Tonouchi N."/>
        </authorList>
    </citation>
    <scope>NUCLEOTIDE SEQUENCE</scope>
    <source>
        <strain evidence="4">NBRC 1965</strain>
    </source>
</reference>
<dbReference type="AlphaFoldDB" id="A0A9W6YW09"/>
<evidence type="ECO:0000256" key="1">
    <source>
        <dbReference type="ARBA" id="ARBA00023125"/>
    </source>
</evidence>
<sequence>MSAVLATQSLSRAFTRLSINAYASRSFSCCTAPLLKEEATKTTKKTTKKKKPVNKEKKLSQLQLKRKEKPKIPASAFALYLRDFAKTVSSETRSNISELSKSASEAWNNETYANKIKYESMRNEQFDDYKVKMEAWREKYPKRPLNGFQKFMSDYLKNSSLKSKDKAERIDVFKTAVSQWNSLTDDEKEKWKTAL</sequence>
<keyword evidence="2" id="KW-0539">Nucleus</keyword>
<proteinExistence type="predicted"/>
<dbReference type="SUPFAM" id="SSF47095">
    <property type="entry name" value="HMG-box"/>
    <property type="match status" value="2"/>
</dbReference>
<dbReference type="Pfam" id="PF00505">
    <property type="entry name" value="HMG_box"/>
    <property type="match status" value="1"/>
</dbReference>
<name>A0A9W6YW09_AMBMO</name>
<dbReference type="PANTHER" id="PTHR48112">
    <property type="entry name" value="HIGH MOBILITY GROUP PROTEIN DSP1"/>
    <property type="match status" value="1"/>
</dbReference>
<evidence type="ECO:0000259" key="3">
    <source>
        <dbReference type="PROSITE" id="PS50118"/>
    </source>
</evidence>
<dbReference type="PANTHER" id="PTHR48112:SF22">
    <property type="entry name" value="MITOCHONDRIAL TRANSCRIPTION FACTOR A, ISOFORM B"/>
    <property type="match status" value="1"/>
</dbReference>
<dbReference type="InterPro" id="IPR050342">
    <property type="entry name" value="HMGB"/>
</dbReference>
<dbReference type="InterPro" id="IPR036910">
    <property type="entry name" value="HMG_box_dom_sf"/>
</dbReference>